<keyword evidence="3 8" id="KW-0479">Metal-binding</keyword>
<dbReference type="Gene3D" id="3.90.470.20">
    <property type="entry name" value="4'-phosphopantetheinyl transferase domain"/>
    <property type="match status" value="1"/>
</dbReference>
<evidence type="ECO:0000259" key="9">
    <source>
        <dbReference type="Pfam" id="PF01648"/>
    </source>
</evidence>
<keyword evidence="2 8" id="KW-0808">Transferase</keyword>
<feature type="domain" description="4'-phosphopantetheinyl transferase" evidence="9">
    <location>
        <begin position="6"/>
        <end position="111"/>
    </location>
</feature>
<dbReference type="Pfam" id="PF01648">
    <property type="entry name" value="ACPS"/>
    <property type="match status" value="1"/>
</dbReference>
<keyword evidence="6 8" id="KW-0443">Lipid metabolism</keyword>
<name>A0A2G9YMS9_9BACT</name>
<comment type="caution">
    <text evidence="10">The sequence shown here is derived from an EMBL/GenBank/DDBJ whole genome shotgun (WGS) entry which is preliminary data.</text>
</comment>
<dbReference type="InterPro" id="IPR008278">
    <property type="entry name" value="4-PPantetheinyl_Trfase_dom"/>
</dbReference>
<organism evidence="10 11">
    <name type="scientific">Candidatus Sherwoodlollariibacterium unditelluris</name>
    <dbReference type="NCBI Taxonomy" id="1974757"/>
    <lineage>
        <taxon>Bacteria</taxon>
        <taxon>Pseudomonadati</taxon>
        <taxon>Candidatus Omnitrophota</taxon>
        <taxon>Candidatus Sherwoodlollariibacterium</taxon>
    </lineage>
</organism>
<accession>A0A2G9YMS9</accession>
<dbReference type="NCBIfam" id="TIGR00516">
    <property type="entry name" value="acpS"/>
    <property type="match status" value="1"/>
</dbReference>
<feature type="binding site" evidence="8">
    <location>
        <position position="9"/>
    </location>
    <ligand>
        <name>Mg(2+)</name>
        <dbReference type="ChEBI" id="CHEBI:18420"/>
    </ligand>
</feature>
<comment type="similarity">
    <text evidence="8">Belongs to the P-Pant transferase superfamily. AcpS family.</text>
</comment>
<comment type="cofactor">
    <cofactor evidence="8">
        <name>Mg(2+)</name>
        <dbReference type="ChEBI" id="CHEBI:18420"/>
    </cofactor>
</comment>
<evidence type="ECO:0000256" key="3">
    <source>
        <dbReference type="ARBA" id="ARBA00022723"/>
    </source>
</evidence>
<evidence type="ECO:0000256" key="2">
    <source>
        <dbReference type="ARBA" id="ARBA00022679"/>
    </source>
</evidence>
<reference evidence="10 11" key="1">
    <citation type="submission" date="2017-09" db="EMBL/GenBank/DDBJ databases">
        <title>Depth-based differentiation of microbial function through sediment-hosted aquifers and enrichment of novel symbionts in the deep terrestrial subsurface.</title>
        <authorList>
            <person name="Probst A.J."/>
            <person name="Ladd B."/>
            <person name="Jarett J.K."/>
            <person name="Geller-Mcgrath D.E."/>
            <person name="Sieber C.M."/>
            <person name="Emerson J.B."/>
            <person name="Anantharaman K."/>
            <person name="Thomas B.C."/>
            <person name="Malmstrom R."/>
            <person name="Stieglmeier M."/>
            <person name="Klingl A."/>
            <person name="Woyke T."/>
            <person name="Ryan C.M."/>
            <person name="Banfield J.F."/>
        </authorList>
    </citation>
    <scope>NUCLEOTIDE SEQUENCE [LARGE SCALE GENOMIC DNA]</scope>
    <source>
        <strain evidence="10">CG23_combo_of_CG06-09_8_20_14_all_41_10</strain>
    </source>
</reference>
<keyword evidence="4 8" id="KW-0276">Fatty acid metabolism</keyword>
<keyword evidence="1 8" id="KW-0444">Lipid biosynthesis</keyword>
<sequence length="119" mass="13215">MKIIGTGVDITEVTRLKKAIEKWGEAFLNRVFTDEELVNAKTRGSLYQHLAGRFAAKEAVFKALGDANLNWKDVVILNDKEGKPFCRILNSRSKGTEVIVSISHVKNYAVANAIVTKKP</sequence>
<evidence type="ECO:0000313" key="11">
    <source>
        <dbReference type="Proteomes" id="UP000231292"/>
    </source>
</evidence>
<dbReference type="NCBIfam" id="TIGR00556">
    <property type="entry name" value="pantethn_trn"/>
    <property type="match status" value="1"/>
</dbReference>
<evidence type="ECO:0000256" key="8">
    <source>
        <dbReference type="HAMAP-Rule" id="MF_00101"/>
    </source>
</evidence>
<gene>
    <name evidence="8 10" type="primary">acpS</name>
    <name evidence="10" type="ORF">COX41_00840</name>
</gene>
<feature type="binding site" evidence="8">
    <location>
        <position position="58"/>
    </location>
    <ligand>
        <name>Mg(2+)</name>
        <dbReference type="ChEBI" id="CHEBI:18420"/>
    </ligand>
</feature>
<dbReference type="GO" id="GO:0006633">
    <property type="term" value="P:fatty acid biosynthetic process"/>
    <property type="evidence" value="ECO:0007669"/>
    <property type="project" value="UniProtKB-UniRule"/>
</dbReference>
<dbReference type="AlphaFoldDB" id="A0A2G9YMS9"/>
<keyword evidence="7 8" id="KW-0275">Fatty acid biosynthesis</keyword>
<comment type="catalytic activity">
    <reaction evidence="8">
        <text>apo-[ACP] + CoA = holo-[ACP] + adenosine 3',5'-bisphosphate + H(+)</text>
        <dbReference type="Rhea" id="RHEA:12068"/>
        <dbReference type="Rhea" id="RHEA-COMP:9685"/>
        <dbReference type="Rhea" id="RHEA-COMP:9690"/>
        <dbReference type="ChEBI" id="CHEBI:15378"/>
        <dbReference type="ChEBI" id="CHEBI:29999"/>
        <dbReference type="ChEBI" id="CHEBI:57287"/>
        <dbReference type="ChEBI" id="CHEBI:58343"/>
        <dbReference type="ChEBI" id="CHEBI:64479"/>
        <dbReference type="EC" id="2.7.8.7"/>
    </reaction>
</comment>
<proteinExistence type="inferred from homology"/>
<dbReference type="SUPFAM" id="SSF56214">
    <property type="entry name" value="4'-phosphopantetheinyl transferase"/>
    <property type="match status" value="1"/>
</dbReference>
<dbReference type="GO" id="GO:0000287">
    <property type="term" value="F:magnesium ion binding"/>
    <property type="evidence" value="ECO:0007669"/>
    <property type="project" value="UniProtKB-UniRule"/>
</dbReference>
<dbReference type="GO" id="GO:0008897">
    <property type="term" value="F:holo-[acyl-carrier-protein] synthase activity"/>
    <property type="evidence" value="ECO:0007669"/>
    <property type="project" value="UniProtKB-UniRule"/>
</dbReference>
<dbReference type="GO" id="GO:0005737">
    <property type="term" value="C:cytoplasm"/>
    <property type="evidence" value="ECO:0007669"/>
    <property type="project" value="UniProtKB-SubCell"/>
</dbReference>
<evidence type="ECO:0000256" key="6">
    <source>
        <dbReference type="ARBA" id="ARBA00023098"/>
    </source>
</evidence>
<dbReference type="InterPro" id="IPR037143">
    <property type="entry name" value="4-PPantetheinyl_Trfase_dom_sf"/>
</dbReference>
<dbReference type="EC" id="2.7.8.7" evidence="8"/>
<evidence type="ECO:0000256" key="5">
    <source>
        <dbReference type="ARBA" id="ARBA00022842"/>
    </source>
</evidence>
<protein>
    <recommendedName>
        <fullName evidence="8">Holo-[acyl-carrier-protein] synthase</fullName>
        <shortName evidence="8">Holo-ACP synthase</shortName>
        <ecNumber evidence="8">2.7.8.7</ecNumber>
    </recommendedName>
    <alternativeName>
        <fullName evidence="8">4'-phosphopantetheinyl transferase AcpS</fullName>
    </alternativeName>
</protein>
<dbReference type="InterPro" id="IPR002582">
    <property type="entry name" value="ACPS"/>
</dbReference>
<comment type="subcellular location">
    <subcellularLocation>
        <location evidence="8">Cytoplasm</location>
    </subcellularLocation>
</comment>
<dbReference type="InterPro" id="IPR004568">
    <property type="entry name" value="Ppantetheine-prot_Trfase_dom"/>
</dbReference>
<dbReference type="EMBL" id="PCRK01000015">
    <property type="protein sequence ID" value="PIP19811.1"/>
    <property type="molecule type" value="Genomic_DNA"/>
</dbReference>
<keyword evidence="5 8" id="KW-0460">Magnesium</keyword>
<keyword evidence="8" id="KW-0963">Cytoplasm</keyword>
<dbReference type="Proteomes" id="UP000231292">
    <property type="component" value="Unassembled WGS sequence"/>
</dbReference>
<comment type="function">
    <text evidence="8">Transfers the 4'-phosphopantetheine moiety from coenzyme A to a Ser of acyl-carrier-protein.</text>
</comment>
<evidence type="ECO:0000313" key="10">
    <source>
        <dbReference type="EMBL" id="PIP19811.1"/>
    </source>
</evidence>
<evidence type="ECO:0000256" key="4">
    <source>
        <dbReference type="ARBA" id="ARBA00022832"/>
    </source>
</evidence>
<evidence type="ECO:0000256" key="7">
    <source>
        <dbReference type="ARBA" id="ARBA00023160"/>
    </source>
</evidence>
<evidence type="ECO:0000256" key="1">
    <source>
        <dbReference type="ARBA" id="ARBA00022516"/>
    </source>
</evidence>
<dbReference type="HAMAP" id="MF_00101">
    <property type="entry name" value="AcpS"/>
    <property type="match status" value="1"/>
</dbReference>